<feature type="domain" description="4Fe-4S ferredoxin-type" evidence="5">
    <location>
        <begin position="2"/>
        <end position="30"/>
    </location>
</feature>
<gene>
    <name evidence="6" type="ORF">GMBLW1_19880</name>
</gene>
<organism evidence="6">
    <name type="scientific">Tuwongella immobilis</name>
    <dbReference type="NCBI Taxonomy" id="692036"/>
    <lineage>
        <taxon>Bacteria</taxon>
        <taxon>Pseudomonadati</taxon>
        <taxon>Planctomycetota</taxon>
        <taxon>Planctomycetia</taxon>
        <taxon>Gemmatales</taxon>
        <taxon>Gemmataceae</taxon>
        <taxon>Tuwongella</taxon>
    </lineage>
</organism>
<dbReference type="KEGG" id="tim:GMBLW1_19880"/>
<sequence length="85" mass="8917">MELPMLREARCTDCGDCVPICPTDCLAMKGGMPWLARPRACVGCGACALVCPTDAITMQEWGGDLGGAMALPKSDSNDSSTITDY</sequence>
<dbReference type="AlphaFoldDB" id="A0A6C2YM24"/>
<protein>
    <recommendedName>
        <fullName evidence="5">4Fe-4S ferredoxin-type domain-containing protein</fullName>
    </recommendedName>
</protein>
<dbReference type="Proteomes" id="UP000464378">
    <property type="component" value="Chromosome"/>
</dbReference>
<dbReference type="GO" id="GO:0046872">
    <property type="term" value="F:metal ion binding"/>
    <property type="evidence" value="ECO:0007669"/>
    <property type="project" value="UniProtKB-KW"/>
</dbReference>
<evidence type="ECO:0000313" key="7">
    <source>
        <dbReference type="Proteomes" id="UP000464378"/>
    </source>
</evidence>
<dbReference type="RefSeq" id="WP_162657198.1">
    <property type="nucleotide sequence ID" value="NZ_LR593887.1"/>
</dbReference>
<keyword evidence="3" id="KW-0408">Iron</keyword>
<accession>A0A6C2YM24</accession>
<evidence type="ECO:0000256" key="3">
    <source>
        <dbReference type="ARBA" id="ARBA00023004"/>
    </source>
</evidence>
<evidence type="ECO:0000256" key="2">
    <source>
        <dbReference type="ARBA" id="ARBA00022723"/>
    </source>
</evidence>
<evidence type="ECO:0000256" key="1">
    <source>
        <dbReference type="ARBA" id="ARBA00022485"/>
    </source>
</evidence>
<keyword evidence="7" id="KW-1185">Reference proteome</keyword>
<reference evidence="6" key="1">
    <citation type="submission" date="2019-04" db="EMBL/GenBank/DDBJ databases">
        <authorList>
            <consortium name="Science for Life Laboratories"/>
        </authorList>
    </citation>
    <scope>NUCLEOTIDE SEQUENCE</scope>
    <source>
        <strain evidence="6">MBLW1</strain>
    </source>
</reference>
<keyword evidence="4" id="KW-0411">Iron-sulfur</keyword>
<proteinExistence type="predicted"/>
<dbReference type="EMBL" id="LR593887">
    <property type="protein sequence ID" value="VTS00003.1"/>
    <property type="molecule type" value="Genomic_DNA"/>
</dbReference>
<dbReference type="SUPFAM" id="SSF54862">
    <property type="entry name" value="4Fe-4S ferredoxins"/>
    <property type="match status" value="1"/>
</dbReference>
<dbReference type="Gene3D" id="3.30.70.20">
    <property type="match status" value="1"/>
</dbReference>
<evidence type="ECO:0000259" key="5">
    <source>
        <dbReference type="PROSITE" id="PS51379"/>
    </source>
</evidence>
<dbReference type="InterPro" id="IPR050572">
    <property type="entry name" value="Fe-S_Ferredoxin"/>
</dbReference>
<dbReference type="PANTHER" id="PTHR43687:SF1">
    <property type="entry name" value="FERREDOXIN III"/>
    <property type="match status" value="1"/>
</dbReference>
<dbReference type="PANTHER" id="PTHR43687">
    <property type="entry name" value="ADENYLYLSULFATE REDUCTASE, BETA SUBUNIT"/>
    <property type="match status" value="1"/>
</dbReference>
<dbReference type="InterPro" id="IPR017900">
    <property type="entry name" value="4Fe4S_Fe_S_CS"/>
</dbReference>
<evidence type="ECO:0000313" key="6">
    <source>
        <dbReference type="EMBL" id="VIP01972.1"/>
    </source>
</evidence>
<keyword evidence="1" id="KW-0004">4Fe-4S</keyword>
<feature type="domain" description="4Fe-4S ferredoxin-type" evidence="5">
    <location>
        <begin position="31"/>
        <end position="61"/>
    </location>
</feature>
<name>A0A6C2YM24_9BACT</name>
<keyword evidence="2" id="KW-0479">Metal-binding</keyword>
<dbReference type="GO" id="GO:0051539">
    <property type="term" value="F:4 iron, 4 sulfur cluster binding"/>
    <property type="evidence" value="ECO:0007669"/>
    <property type="project" value="UniProtKB-KW"/>
</dbReference>
<dbReference type="InParanoid" id="A0A6C2YM24"/>
<dbReference type="PROSITE" id="PS51379">
    <property type="entry name" value="4FE4S_FER_2"/>
    <property type="match status" value="2"/>
</dbReference>
<dbReference type="EMBL" id="LR586016">
    <property type="protein sequence ID" value="VIP01972.1"/>
    <property type="molecule type" value="Genomic_DNA"/>
</dbReference>
<evidence type="ECO:0000256" key="4">
    <source>
        <dbReference type="ARBA" id="ARBA00023014"/>
    </source>
</evidence>
<dbReference type="Pfam" id="PF13187">
    <property type="entry name" value="Fer4_9"/>
    <property type="match status" value="1"/>
</dbReference>
<dbReference type="InterPro" id="IPR017896">
    <property type="entry name" value="4Fe4S_Fe-S-bd"/>
</dbReference>
<dbReference type="PROSITE" id="PS00198">
    <property type="entry name" value="4FE4S_FER_1"/>
    <property type="match status" value="1"/>
</dbReference>